<accession>A0A2T6ZCI8</accession>
<proteinExistence type="predicted"/>
<dbReference type="EMBL" id="NESQ01000406">
    <property type="protein sequence ID" value="PUU73179.1"/>
    <property type="molecule type" value="Genomic_DNA"/>
</dbReference>
<organism evidence="2 3">
    <name type="scientific">Tuber borchii</name>
    <name type="common">White truffle</name>
    <dbReference type="NCBI Taxonomy" id="42251"/>
    <lineage>
        <taxon>Eukaryota</taxon>
        <taxon>Fungi</taxon>
        <taxon>Dikarya</taxon>
        <taxon>Ascomycota</taxon>
        <taxon>Pezizomycotina</taxon>
        <taxon>Pezizomycetes</taxon>
        <taxon>Pezizales</taxon>
        <taxon>Tuberaceae</taxon>
        <taxon>Tuber</taxon>
    </lineage>
</organism>
<dbReference type="AlphaFoldDB" id="A0A2T6ZCI8"/>
<feature type="transmembrane region" description="Helical" evidence="1">
    <location>
        <begin position="34"/>
        <end position="52"/>
    </location>
</feature>
<protein>
    <submittedName>
        <fullName evidence="2">Uncharacterized protein</fullName>
    </submittedName>
</protein>
<dbReference type="Proteomes" id="UP000244722">
    <property type="component" value="Unassembled WGS sequence"/>
</dbReference>
<feature type="transmembrane region" description="Helical" evidence="1">
    <location>
        <begin position="135"/>
        <end position="162"/>
    </location>
</feature>
<keyword evidence="1" id="KW-0812">Transmembrane</keyword>
<dbReference type="OrthoDB" id="3596604at2759"/>
<evidence type="ECO:0000313" key="3">
    <source>
        <dbReference type="Proteomes" id="UP000244722"/>
    </source>
</evidence>
<name>A0A2T6ZCI8_TUBBO</name>
<reference evidence="2 3" key="1">
    <citation type="submission" date="2017-04" db="EMBL/GenBank/DDBJ databases">
        <title>Draft genome sequence of Tuber borchii Vittad., a whitish edible truffle.</title>
        <authorList>
            <consortium name="DOE Joint Genome Institute"/>
            <person name="Murat C."/>
            <person name="Kuo A."/>
            <person name="Barry K.W."/>
            <person name="Clum A."/>
            <person name="Dockter R.B."/>
            <person name="Fauchery L."/>
            <person name="Iotti M."/>
            <person name="Kohler A."/>
            <person name="Labutti K."/>
            <person name="Lindquist E.A."/>
            <person name="Lipzen A."/>
            <person name="Ohm R.A."/>
            <person name="Wang M."/>
            <person name="Grigoriev I.V."/>
            <person name="Zambonelli A."/>
            <person name="Martin F.M."/>
        </authorList>
    </citation>
    <scope>NUCLEOTIDE SEQUENCE [LARGE SCALE GENOMIC DNA]</scope>
    <source>
        <strain evidence="2 3">Tbo3840</strain>
    </source>
</reference>
<evidence type="ECO:0000313" key="2">
    <source>
        <dbReference type="EMBL" id="PUU73179.1"/>
    </source>
</evidence>
<sequence length="555" mass="61745">MQPKYSSLHSGDEKMPRTGNSASYKRLRMLRVKFTSRSFIFLLLSGLTIALFKVLQDKQGFSPYWKTAFNALWIYLSLGLGGSTMAAFGDIAQVVKWKILASGKSTLVQVNLILRLSDPKSFSKLASASFKSRRFLLSLACFAWILVLLVTQVCVGLLGTFYEMNTVAMVHFTHGLVNITDMRNFYPDSHRDKGIEPEYSVQQSMAHFYGDMATNFPFGMPGISDYREYLLPEPYPNTNSTQWIYYFQEAYSYERLGGGFIHLGGKTNRSVKITPQCEYCPIVGGQYSGMEDTNITISMGGKNVTIDWILDWPTAATTYLNPSGGSSATKTCGPRCSRIYIFQSVDKTWNPPSSTGSFFNCTITVSQVQNANPRQPLHSMPDRTAVTAAGAIGLDGYSEHNSRQFVRYRNSSSWGQRLGDSTHLAELFVGKYAAGVIAAYDFYGPSVEVMGLQSRLETNLSVEWLALIVTLGCIFGVQLMGWVLAFCYHDSVPYDDDSQLATAKFLKPLLEHVETSGSTSTGHKTSLRVTPLVSYSLRPDPSNGRRIYSLDVTED</sequence>
<feature type="transmembrane region" description="Helical" evidence="1">
    <location>
        <begin position="72"/>
        <end position="95"/>
    </location>
</feature>
<feature type="transmembrane region" description="Helical" evidence="1">
    <location>
        <begin position="464"/>
        <end position="488"/>
    </location>
</feature>
<keyword evidence="3" id="KW-1185">Reference proteome</keyword>
<evidence type="ECO:0000256" key="1">
    <source>
        <dbReference type="SAM" id="Phobius"/>
    </source>
</evidence>
<keyword evidence="1" id="KW-1133">Transmembrane helix</keyword>
<comment type="caution">
    <text evidence="2">The sequence shown here is derived from an EMBL/GenBank/DDBJ whole genome shotgun (WGS) entry which is preliminary data.</text>
</comment>
<gene>
    <name evidence="2" type="ORF">B9Z19DRAFT_1164498</name>
</gene>
<keyword evidence="1" id="KW-0472">Membrane</keyword>